<dbReference type="SUPFAM" id="SSF55729">
    <property type="entry name" value="Acyl-CoA N-acyltransferases (Nat)"/>
    <property type="match status" value="1"/>
</dbReference>
<keyword evidence="3 4" id="KW-0012">Acyltransferase</keyword>
<dbReference type="AlphaFoldDB" id="F5YE88"/>
<evidence type="ECO:0000313" key="5">
    <source>
        <dbReference type="EMBL" id="AEF80578.1"/>
    </source>
</evidence>
<dbReference type="PANTHER" id="PTHR30098:SF2">
    <property type="entry name" value="LEUCYL_PHENYLALANYL-TRNA--PROTEIN TRANSFERASE"/>
    <property type="match status" value="1"/>
</dbReference>
<dbReference type="RefSeq" id="WP_015711690.1">
    <property type="nucleotide sequence ID" value="NC_015577.1"/>
</dbReference>
<reference evidence="6" key="1">
    <citation type="submission" date="2009-12" db="EMBL/GenBank/DDBJ databases">
        <title>Complete sequence of Treponema azotonutricium strain ZAS-9.</title>
        <authorList>
            <person name="Tetu S.G."/>
            <person name="Matson E."/>
            <person name="Ren Q."/>
            <person name="Seshadri R."/>
            <person name="Elbourne L."/>
            <person name="Hassan K.A."/>
            <person name="Durkin A."/>
            <person name="Radune D."/>
            <person name="Mohamoud Y."/>
            <person name="Shay R."/>
            <person name="Jin S."/>
            <person name="Zhang X."/>
            <person name="Lucey K."/>
            <person name="Ballor N.R."/>
            <person name="Ottesen E."/>
            <person name="Rosenthal R."/>
            <person name="Allen A."/>
            <person name="Leadbetter J.R."/>
            <person name="Paulsen I.T."/>
        </authorList>
    </citation>
    <scope>NUCLEOTIDE SEQUENCE [LARGE SCALE GENOMIC DNA]</scope>
    <source>
        <strain evidence="6">ATCC BAA-888 / DSM 13862 / ZAS-9</strain>
    </source>
</reference>
<organism evidence="5 6">
    <name type="scientific">Leadbettera azotonutricia (strain ATCC BAA-888 / DSM 13862 / ZAS-9)</name>
    <name type="common">Treponema azotonutricium</name>
    <dbReference type="NCBI Taxonomy" id="545695"/>
    <lineage>
        <taxon>Bacteria</taxon>
        <taxon>Pseudomonadati</taxon>
        <taxon>Spirochaetota</taxon>
        <taxon>Spirochaetia</taxon>
        <taxon>Spirochaetales</taxon>
        <taxon>Breznakiellaceae</taxon>
        <taxon>Leadbettera</taxon>
    </lineage>
</organism>
<keyword evidence="2 4" id="KW-0808">Transferase</keyword>
<dbReference type="NCBIfam" id="TIGR00667">
    <property type="entry name" value="aat"/>
    <property type="match status" value="1"/>
</dbReference>
<dbReference type="GO" id="GO:0008914">
    <property type="term" value="F:leucyl-tRNA--protein transferase activity"/>
    <property type="evidence" value="ECO:0007669"/>
    <property type="project" value="UniProtKB-UniRule"/>
</dbReference>
<dbReference type="InterPro" id="IPR042221">
    <property type="entry name" value="Leu/Phe-tRNA_Trfase_N"/>
</dbReference>
<dbReference type="HAMAP" id="MF_00688">
    <property type="entry name" value="Leu_Phe_trans"/>
    <property type="match status" value="1"/>
</dbReference>
<gene>
    <name evidence="4 5" type="primary">aat</name>
    <name evidence="5" type="ordered locus">TREAZ_0239</name>
</gene>
<dbReference type="GO" id="GO:0030163">
    <property type="term" value="P:protein catabolic process"/>
    <property type="evidence" value="ECO:0007669"/>
    <property type="project" value="UniProtKB-UniRule"/>
</dbReference>
<evidence type="ECO:0000256" key="2">
    <source>
        <dbReference type="ARBA" id="ARBA00022679"/>
    </source>
</evidence>
<dbReference type="STRING" id="545695.TREAZ_0239"/>
<evidence type="ECO:0000256" key="3">
    <source>
        <dbReference type="ARBA" id="ARBA00023315"/>
    </source>
</evidence>
<dbReference type="Proteomes" id="UP000009222">
    <property type="component" value="Chromosome"/>
</dbReference>
<dbReference type="GO" id="GO:0005737">
    <property type="term" value="C:cytoplasm"/>
    <property type="evidence" value="ECO:0007669"/>
    <property type="project" value="UniProtKB-SubCell"/>
</dbReference>
<comment type="function">
    <text evidence="4">Functions in the N-end rule pathway of protein degradation where it conjugates Leu, Phe and, less efficiently, Met from aminoacyl-tRNAs to the N-termini of proteins containing an N-terminal arginine or lysine.</text>
</comment>
<dbReference type="Gene3D" id="3.30.70.3550">
    <property type="entry name" value="Leucyl/phenylalanyl-tRNA-protein transferase, N-terminal domain"/>
    <property type="match status" value="1"/>
</dbReference>
<dbReference type="EMBL" id="CP001841">
    <property type="protein sequence ID" value="AEF80578.1"/>
    <property type="molecule type" value="Genomic_DNA"/>
</dbReference>
<evidence type="ECO:0000256" key="1">
    <source>
        <dbReference type="ARBA" id="ARBA00022490"/>
    </source>
</evidence>
<sequence>MKSGPDPKFPYLAADERFGFPLPDECPDSIIAWGGNLSPGMLLSAYEQGLFPWYNPSDPVLWQSPDPRFAVYPENLCISQSMKKVLRRGDFEIAFDRDFAGVIQNCSEIERPGQNGTWITEEIISGYTELHKLGWAHSAEAYFEGKLAGGCYGVRLGKIFFGESMFSRVSNSSKAAFLTLAQSLFADGVSIIDSQVHTDHLESLGGVEIPRREYLDILRKIMAERDDRNSEEERDLYDRRGKWQIGGDGIAGGFGNSLCKKKPS</sequence>
<dbReference type="InterPro" id="IPR004616">
    <property type="entry name" value="Leu/Phe-tRNA_Trfase"/>
</dbReference>
<reference evidence="5 6" key="2">
    <citation type="journal article" date="2011" name="ISME J.">
        <title>RNA-seq reveals cooperative metabolic interactions between two termite-gut spirochete species in co-culture.</title>
        <authorList>
            <person name="Rosenthal A.Z."/>
            <person name="Matson E.G."/>
            <person name="Eldar A."/>
            <person name="Leadbetter J.R."/>
        </authorList>
    </citation>
    <scope>NUCLEOTIDE SEQUENCE [LARGE SCALE GENOMIC DNA]</scope>
    <source>
        <strain evidence="6">ATCC BAA-888 / DSM 13862 / ZAS-9</strain>
    </source>
</reference>
<dbReference type="PANTHER" id="PTHR30098">
    <property type="entry name" value="LEUCYL/PHENYLALANYL-TRNA--PROTEIN TRANSFERASE"/>
    <property type="match status" value="1"/>
</dbReference>
<protein>
    <recommendedName>
        <fullName evidence="4">Leucyl/phenylalanyl-tRNA--protein transferase</fullName>
        <ecNumber evidence="4">2.3.2.6</ecNumber>
    </recommendedName>
    <alternativeName>
        <fullName evidence="4">L/F-transferase</fullName>
    </alternativeName>
    <alternativeName>
        <fullName evidence="4">Leucyltransferase</fullName>
    </alternativeName>
    <alternativeName>
        <fullName evidence="4">Phenyalanyltransferase</fullName>
    </alternativeName>
</protein>
<dbReference type="Pfam" id="PF03588">
    <property type="entry name" value="Leu_Phe_trans"/>
    <property type="match status" value="1"/>
</dbReference>
<comment type="catalytic activity">
    <reaction evidence="4">
        <text>L-phenylalanyl-tRNA(Phe) + an N-terminal L-alpha-aminoacyl-[protein] = an N-terminal L-phenylalanyl-L-alpha-aminoacyl-[protein] + tRNA(Phe)</text>
        <dbReference type="Rhea" id="RHEA:43632"/>
        <dbReference type="Rhea" id="RHEA-COMP:9668"/>
        <dbReference type="Rhea" id="RHEA-COMP:9699"/>
        <dbReference type="Rhea" id="RHEA-COMP:10636"/>
        <dbReference type="Rhea" id="RHEA-COMP:10637"/>
        <dbReference type="ChEBI" id="CHEBI:78442"/>
        <dbReference type="ChEBI" id="CHEBI:78531"/>
        <dbReference type="ChEBI" id="CHEBI:78597"/>
        <dbReference type="ChEBI" id="CHEBI:83561"/>
        <dbReference type="EC" id="2.3.2.6"/>
    </reaction>
</comment>
<comment type="catalytic activity">
    <reaction evidence="4">
        <text>N-terminal L-arginyl-[protein] + L-leucyl-tRNA(Leu) = N-terminal L-leucyl-L-arginyl-[protein] + tRNA(Leu) + H(+)</text>
        <dbReference type="Rhea" id="RHEA:50416"/>
        <dbReference type="Rhea" id="RHEA-COMP:9613"/>
        <dbReference type="Rhea" id="RHEA-COMP:9622"/>
        <dbReference type="Rhea" id="RHEA-COMP:12672"/>
        <dbReference type="Rhea" id="RHEA-COMP:12673"/>
        <dbReference type="ChEBI" id="CHEBI:15378"/>
        <dbReference type="ChEBI" id="CHEBI:64719"/>
        <dbReference type="ChEBI" id="CHEBI:78442"/>
        <dbReference type="ChEBI" id="CHEBI:78494"/>
        <dbReference type="ChEBI" id="CHEBI:133044"/>
        <dbReference type="EC" id="2.3.2.6"/>
    </reaction>
</comment>
<evidence type="ECO:0000313" key="6">
    <source>
        <dbReference type="Proteomes" id="UP000009222"/>
    </source>
</evidence>
<proteinExistence type="inferred from homology"/>
<dbReference type="InterPro" id="IPR042203">
    <property type="entry name" value="Leu/Phe-tRNA_Trfase_C"/>
</dbReference>
<dbReference type="HOGENOM" id="CLU_075045_0_0_12"/>
<dbReference type="Gene3D" id="3.40.630.70">
    <property type="entry name" value="Leucyl/phenylalanyl-tRNA-protein transferase, C-terminal domain"/>
    <property type="match status" value="1"/>
</dbReference>
<comment type="subcellular location">
    <subcellularLocation>
        <location evidence="4">Cytoplasm</location>
    </subcellularLocation>
</comment>
<evidence type="ECO:0000256" key="4">
    <source>
        <dbReference type="HAMAP-Rule" id="MF_00688"/>
    </source>
</evidence>
<keyword evidence="1 4" id="KW-0963">Cytoplasm</keyword>
<dbReference type="eggNOG" id="COG2360">
    <property type="taxonomic scope" value="Bacteria"/>
</dbReference>
<dbReference type="KEGG" id="taz:TREAZ_0239"/>
<comment type="catalytic activity">
    <reaction evidence="4">
        <text>N-terminal L-lysyl-[protein] + L-leucyl-tRNA(Leu) = N-terminal L-leucyl-L-lysyl-[protein] + tRNA(Leu) + H(+)</text>
        <dbReference type="Rhea" id="RHEA:12340"/>
        <dbReference type="Rhea" id="RHEA-COMP:9613"/>
        <dbReference type="Rhea" id="RHEA-COMP:9622"/>
        <dbReference type="Rhea" id="RHEA-COMP:12670"/>
        <dbReference type="Rhea" id="RHEA-COMP:12671"/>
        <dbReference type="ChEBI" id="CHEBI:15378"/>
        <dbReference type="ChEBI" id="CHEBI:65249"/>
        <dbReference type="ChEBI" id="CHEBI:78442"/>
        <dbReference type="ChEBI" id="CHEBI:78494"/>
        <dbReference type="ChEBI" id="CHEBI:133043"/>
        <dbReference type="EC" id="2.3.2.6"/>
    </reaction>
</comment>
<keyword evidence="6" id="KW-1185">Reference proteome</keyword>
<dbReference type="OrthoDB" id="9790282at2"/>
<dbReference type="InParanoid" id="F5YE88"/>
<comment type="similarity">
    <text evidence="4">Belongs to the L/F-transferase family.</text>
</comment>
<dbReference type="EC" id="2.3.2.6" evidence="4"/>
<name>F5YE88_LEAAZ</name>
<dbReference type="InterPro" id="IPR016181">
    <property type="entry name" value="Acyl_CoA_acyltransferase"/>
</dbReference>
<accession>F5YE88</accession>